<dbReference type="InterPro" id="IPR037238">
    <property type="entry name" value="YbiA-like_sf"/>
</dbReference>
<dbReference type="GO" id="GO:0016787">
    <property type="term" value="F:hydrolase activity"/>
    <property type="evidence" value="ECO:0007669"/>
    <property type="project" value="UniProtKB-KW"/>
</dbReference>
<dbReference type="Gene3D" id="1.10.357.40">
    <property type="entry name" value="YbiA-like"/>
    <property type="match status" value="1"/>
</dbReference>
<name>A0A7L9RT63_9PROT</name>
<keyword evidence="5" id="KW-1185">Reference proteome</keyword>
<dbReference type="AlphaFoldDB" id="A0A7L9RT63"/>
<feature type="domain" description="NADAR" evidence="3">
    <location>
        <begin position="171"/>
        <end position="317"/>
    </location>
</feature>
<evidence type="ECO:0000256" key="2">
    <source>
        <dbReference type="ARBA" id="ARBA00000751"/>
    </source>
</evidence>
<evidence type="ECO:0000259" key="3">
    <source>
        <dbReference type="Pfam" id="PF08719"/>
    </source>
</evidence>
<dbReference type="InterPro" id="IPR012816">
    <property type="entry name" value="NADAR"/>
</dbReference>
<gene>
    <name evidence="4" type="ORF">CPBP_00487</name>
</gene>
<keyword evidence="4" id="KW-0378">Hydrolase</keyword>
<dbReference type="Pfam" id="PF08719">
    <property type="entry name" value="NADAR"/>
    <property type="match status" value="1"/>
</dbReference>
<dbReference type="CDD" id="cd15457">
    <property type="entry name" value="NADAR"/>
    <property type="match status" value="1"/>
</dbReference>
<dbReference type="RefSeq" id="WP_350332464.1">
    <property type="nucleotide sequence ID" value="NZ_CP054719.1"/>
</dbReference>
<dbReference type="SUPFAM" id="SSF143990">
    <property type="entry name" value="YbiA-like"/>
    <property type="match status" value="1"/>
</dbReference>
<dbReference type="Proteomes" id="UP000594001">
    <property type="component" value="Chromosome"/>
</dbReference>
<evidence type="ECO:0000313" key="5">
    <source>
        <dbReference type="Proteomes" id="UP000594001"/>
    </source>
</evidence>
<comment type="catalytic activity">
    <reaction evidence="1">
        <text>5-amino-6-(5-phospho-D-ribosylamino)uracil + H2O = 5,6-diaminouracil + D-ribose 5-phosphate</text>
        <dbReference type="Rhea" id="RHEA:55020"/>
        <dbReference type="ChEBI" id="CHEBI:15377"/>
        <dbReference type="ChEBI" id="CHEBI:46252"/>
        <dbReference type="ChEBI" id="CHEBI:58453"/>
        <dbReference type="ChEBI" id="CHEBI:78346"/>
    </reaction>
</comment>
<evidence type="ECO:0000313" key="4">
    <source>
        <dbReference type="EMBL" id="QOL19721.1"/>
    </source>
</evidence>
<evidence type="ECO:0000256" key="1">
    <source>
        <dbReference type="ARBA" id="ARBA00000022"/>
    </source>
</evidence>
<comment type="catalytic activity">
    <reaction evidence="2">
        <text>2,5-diamino-6-hydroxy-4-(5-phosphoribosylamino)-pyrimidine + H2O = 2,5,6-triamino-4-hydroxypyrimidine + D-ribose 5-phosphate</text>
        <dbReference type="Rhea" id="RHEA:23436"/>
        <dbReference type="ChEBI" id="CHEBI:15377"/>
        <dbReference type="ChEBI" id="CHEBI:58614"/>
        <dbReference type="ChEBI" id="CHEBI:78346"/>
        <dbReference type="ChEBI" id="CHEBI:137796"/>
    </reaction>
</comment>
<accession>A0A7L9RT63</accession>
<proteinExistence type="predicted"/>
<sequence>MINIEFRQYGAQLKYFSCLVLVLNVLSVSVCNGEAVPDSDRLHFSIRGYDENIPRVKVTPAAVVAPVVPPEGPVALSAAEQVRLGLVPITKIQVQGVMPALLQQTIDNYVAQRYRYDSFRSTGGAANYAFAADGMISDGANPVGIHFYDARSFGKELANTYGVPTTATVGGVAATFACSETPFQAAKLALLLGDAEAQAFSGQFANQTGGAIQRDVAPRIQRIAAAKGKTVDAAFYKPWDDSSVWVMINIVLGKALQNPSDRMIQYLIHQLNRGYLIVEHTGNDDKWGDGSKSDPTRLGPGENRLGLIWMAVQQTLKDLYKIS</sequence>
<reference evidence="4 5" key="1">
    <citation type="submission" date="2020-06" db="EMBL/GenBank/DDBJ databases">
        <title>The endosymbiont of the kinetoplastid Bodo saltans is a Paracaedibacter-like alpha-proteobacterium possessing a putative toxin-antitoxin system.</title>
        <authorList>
            <person name="Midha S."/>
            <person name="Rigden D.J."/>
            <person name="Siozios S."/>
            <person name="Hurst G.D.D."/>
            <person name="Jackson A.P."/>
        </authorList>
    </citation>
    <scope>NUCLEOTIDE SEQUENCE [LARGE SCALE GENOMIC DNA]</scope>
    <source>
        <strain evidence="4">Lake Konstanz</strain>
    </source>
</reference>
<protein>
    <submittedName>
        <fullName evidence="4">GTP cyclohydrolase</fullName>
    </submittedName>
</protein>
<dbReference type="EMBL" id="CP054719">
    <property type="protein sequence ID" value="QOL19721.1"/>
    <property type="molecule type" value="Genomic_DNA"/>
</dbReference>
<dbReference type="KEGG" id="pbal:CPBP_00487"/>
<organism evidence="4 5">
    <name type="scientific">Candidatus Bodocaedibacter vickermanii</name>
    <dbReference type="NCBI Taxonomy" id="2741701"/>
    <lineage>
        <taxon>Bacteria</taxon>
        <taxon>Pseudomonadati</taxon>
        <taxon>Pseudomonadota</taxon>
        <taxon>Alphaproteobacteria</taxon>
        <taxon>Holosporales</taxon>
        <taxon>Candidatus Paracaedibacteraceae</taxon>
        <taxon>Candidatus Bodocaedibacter</taxon>
    </lineage>
</organism>